<proteinExistence type="inferred from homology"/>
<dbReference type="InterPro" id="IPR016763">
    <property type="entry name" value="VAP"/>
</dbReference>
<feature type="region of interest" description="Disordered" evidence="6">
    <location>
        <begin position="228"/>
        <end position="265"/>
    </location>
</feature>
<dbReference type="PANTHER" id="PTHR10809:SF6">
    <property type="entry name" value="AT11025P-RELATED"/>
    <property type="match status" value="1"/>
</dbReference>
<evidence type="ECO:0000259" key="8">
    <source>
        <dbReference type="PROSITE" id="PS50202"/>
    </source>
</evidence>
<dbReference type="PROSITE" id="PS50202">
    <property type="entry name" value="MSP"/>
    <property type="match status" value="1"/>
</dbReference>
<keyword evidence="4 7" id="KW-1133">Transmembrane helix</keyword>
<dbReference type="InterPro" id="IPR008962">
    <property type="entry name" value="PapD-like_sf"/>
</dbReference>
<sequence length="298" mass="33816">MPVFQGCNITSQFFLTVSSVKGPFTDVTTSYLKLFNPSEWKVCFKVKTTAPKRYCVRPNSGLIEPKQTVHVAVMLQPFDYDPNEKHKHKFMVQTMFAPEGEVNLDSLWKEASPESLMDSKLRCVFHDPNENTTSWKEASPENVMDSKLRYVFHDPNGNTTSNNLDTSTAGQADKDIPVSKITPDPSPKPSPKASNIQLDEELQKYQVDYRRLKEEIINLQQENSKLKEESLRQRVSSSTFGGEIHSSLRTSPSQDKKTPPSVSQPRLFQEPQQQNYMIHIGIIIGGYILGLIFGKFLL</sequence>
<evidence type="ECO:0000256" key="4">
    <source>
        <dbReference type="ARBA" id="ARBA00022989"/>
    </source>
</evidence>
<comment type="similarity">
    <text evidence="2">Belongs to the VAMP-associated protein (VAP) (TC 9.B.17) family.</text>
</comment>
<evidence type="ECO:0000256" key="1">
    <source>
        <dbReference type="ARBA" id="ARBA00004211"/>
    </source>
</evidence>
<dbReference type="SUPFAM" id="SSF49354">
    <property type="entry name" value="PapD-like"/>
    <property type="match status" value="1"/>
</dbReference>
<evidence type="ECO:0000256" key="5">
    <source>
        <dbReference type="ARBA" id="ARBA00023136"/>
    </source>
</evidence>
<evidence type="ECO:0000313" key="10">
    <source>
        <dbReference type="RefSeq" id="XP_022255681.1"/>
    </source>
</evidence>
<dbReference type="GeneID" id="106470599"/>
<feature type="region of interest" description="Disordered" evidence="6">
    <location>
        <begin position="151"/>
        <end position="195"/>
    </location>
</feature>
<dbReference type="Proteomes" id="UP000694941">
    <property type="component" value="Unplaced"/>
</dbReference>
<reference evidence="10" key="1">
    <citation type="submission" date="2025-08" db="UniProtKB">
        <authorList>
            <consortium name="RefSeq"/>
        </authorList>
    </citation>
    <scope>IDENTIFICATION</scope>
    <source>
        <tissue evidence="10">Muscle</tissue>
    </source>
</reference>
<feature type="compositionally biased region" description="Polar residues" evidence="6">
    <location>
        <begin position="156"/>
        <end position="170"/>
    </location>
</feature>
<dbReference type="PIRSF" id="PIRSF019693">
    <property type="entry name" value="VAMP-associated"/>
    <property type="match status" value="1"/>
</dbReference>
<evidence type="ECO:0000256" key="6">
    <source>
        <dbReference type="SAM" id="MobiDB-lite"/>
    </source>
</evidence>
<organism evidence="9 10">
    <name type="scientific">Limulus polyphemus</name>
    <name type="common">Atlantic horseshoe crab</name>
    <dbReference type="NCBI Taxonomy" id="6850"/>
    <lineage>
        <taxon>Eukaryota</taxon>
        <taxon>Metazoa</taxon>
        <taxon>Ecdysozoa</taxon>
        <taxon>Arthropoda</taxon>
        <taxon>Chelicerata</taxon>
        <taxon>Merostomata</taxon>
        <taxon>Xiphosura</taxon>
        <taxon>Limulidae</taxon>
        <taxon>Limulus</taxon>
    </lineage>
</organism>
<dbReference type="RefSeq" id="XP_022255681.1">
    <property type="nucleotide sequence ID" value="XM_022399973.1"/>
</dbReference>
<keyword evidence="9" id="KW-1185">Reference proteome</keyword>
<dbReference type="InterPro" id="IPR000535">
    <property type="entry name" value="MSP_dom"/>
</dbReference>
<dbReference type="Gene3D" id="2.60.40.10">
    <property type="entry name" value="Immunoglobulins"/>
    <property type="match status" value="1"/>
</dbReference>
<gene>
    <name evidence="10" type="primary">LOC106470599</name>
</gene>
<accession>A0ABM1TIH5</accession>
<evidence type="ECO:0000256" key="2">
    <source>
        <dbReference type="ARBA" id="ARBA00008932"/>
    </source>
</evidence>
<name>A0ABM1TIH5_LIMPO</name>
<feature type="domain" description="MSP" evidence="8">
    <location>
        <begin position="1"/>
        <end position="126"/>
    </location>
</feature>
<dbReference type="Pfam" id="PF00635">
    <property type="entry name" value="Motile_Sperm"/>
    <property type="match status" value="1"/>
</dbReference>
<dbReference type="PANTHER" id="PTHR10809">
    <property type="entry name" value="VESICLE-ASSOCIATED MEMBRANE PROTEIN-ASSOCIATED PROTEIN"/>
    <property type="match status" value="1"/>
</dbReference>
<protein>
    <submittedName>
        <fullName evidence="10">Vesicle-associated membrane protein-associated protein A-like isoform X2</fullName>
    </submittedName>
</protein>
<dbReference type="InterPro" id="IPR013783">
    <property type="entry name" value="Ig-like_fold"/>
</dbReference>
<keyword evidence="3 7" id="KW-0812">Transmembrane</keyword>
<feature type="transmembrane region" description="Helical" evidence="7">
    <location>
        <begin position="276"/>
        <end position="297"/>
    </location>
</feature>
<evidence type="ECO:0000256" key="7">
    <source>
        <dbReference type="SAM" id="Phobius"/>
    </source>
</evidence>
<evidence type="ECO:0000256" key="3">
    <source>
        <dbReference type="ARBA" id="ARBA00022692"/>
    </source>
</evidence>
<keyword evidence="5 7" id="KW-0472">Membrane</keyword>
<comment type="subcellular location">
    <subcellularLocation>
        <location evidence="1">Membrane</location>
        <topology evidence="1">Single-pass type IV membrane protein</topology>
    </subcellularLocation>
</comment>
<evidence type="ECO:0000313" key="9">
    <source>
        <dbReference type="Proteomes" id="UP000694941"/>
    </source>
</evidence>